<organism evidence="1 2">
    <name type="scientific">Brassica rapa subsp. trilocularis</name>
    <dbReference type="NCBI Taxonomy" id="1813537"/>
    <lineage>
        <taxon>Eukaryota</taxon>
        <taxon>Viridiplantae</taxon>
        <taxon>Streptophyta</taxon>
        <taxon>Embryophyta</taxon>
        <taxon>Tracheophyta</taxon>
        <taxon>Spermatophyta</taxon>
        <taxon>Magnoliopsida</taxon>
        <taxon>eudicotyledons</taxon>
        <taxon>Gunneridae</taxon>
        <taxon>Pentapetalae</taxon>
        <taxon>rosids</taxon>
        <taxon>malvids</taxon>
        <taxon>Brassicales</taxon>
        <taxon>Brassicaceae</taxon>
        <taxon>Brassiceae</taxon>
        <taxon>Brassica</taxon>
    </lineage>
</organism>
<dbReference type="Proteomes" id="UP000823674">
    <property type="component" value="Unassembled WGS sequence"/>
</dbReference>
<gene>
    <name evidence="1" type="primary">A05p027960.1_BraROA</name>
    <name evidence="1" type="ORF">IGI04_042344</name>
</gene>
<name>A0ABQ7KLD8_BRACM</name>
<evidence type="ECO:0000313" key="1">
    <source>
        <dbReference type="EMBL" id="KAG5374336.1"/>
    </source>
</evidence>
<protein>
    <submittedName>
        <fullName evidence="1">Uncharacterized protein</fullName>
    </submittedName>
</protein>
<proteinExistence type="predicted"/>
<dbReference type="EMBL" id="JADBGQ010000025">
    <property type="protein sequence ID" value="KAG5374336.1"/>
    <property type="molecule type" value="Genomic_DNA"/>
</dbReference>
<comment type="caution">
    <text evidence="1">The sequence shown here is derived from an EMBL/GenBank/DDBJ whole genome shotgun (WGS) entry which is preliminary data.</text>
</comment>
<sequence length="93" mass="9940">MASLSCLLLARVIGPSDMARAPPLAGSSMLPLSSLFDWSMIISRALTSQEVITKADFEAFIRALKESGKMLGNTLGYSYSAHTLLSISDKLSS</sequence>
<accession>A0ABQ7KLD8</accession>
<keyword evidence="2" id="KW-1185">Reference proteome</keyword>
<reference evidence="1 2" key="1">
    <citation type="submission" date="2021-03" db="EMBL/GenBank/DDBJ databases">
        <authorList>
            <person name="King G.J."/>
            <person name="Bancroft I."/>
            <person name="Baten A."/>
            <person name="Bloomfield J."/>
            <person name="Borpatragohain P."/>
            <person name="He Z."/>
            <person name="Irish N."/>
            <person name="Irwin J."/>
            <person name="Liu K."/>
            <person name="Mauleon R.P."/>
            <person name="Moore J."/>
            <person name="Morris R."/>
            <person name="Ostergaard L."/>
            <person name="Wang B."/>
            <person name="Wells R."/>
        </authorList>
    </citation>
    <scope>NUCLEOTIDE SEQUENCE [LARGE SCALE GENOMIC DNA]</scope>
    <source>
        <strain evidence="1">R-o-18</strain>
        <tissue evidence="1">Leaf</tissue>
    </source>
</reference>
<evidence type="ECO:0000313" key="2">
    <source>
        <dbReference type="Proteomes" id="UP000823674"/>
    </source>
</evidence>